<sequence>MKIKNNHLLINGGLLALYHDKLEAILLDIADLTEFNGNALYIEEISRYLLFKGKITLKTYRKIQSICEGGSGP</sequence>
<name>A0ABS2WMQ4_9BACL</name>
<gene>
    <name evidence="1" type="ORF">JQC72_14990</name>
</gene>
<accession>A0ABS2WMQ4</accession>
<evidence type="ECO:0000313" key="2">
    <source>
        <dbReference type="Proteomes" id="UP001177120"/>
    </source>
</evidence>
<protein>
    <recommendedName>
        <fullName evidence="3">LAGLIDADG endonuclease</fullName>
    </recommendedName>
</protein>
<proteinExistence type="predicted"/>
<dbReference type="Proteomes" id="UP001177120">
    <property type="component" value="Unassembled WGS sequence"/>
</dbReference>
<evidence type="ECO:0000313" key="1">
    <source>
        <dbReference type="EMBL" id="MBN2910804.1"/>
    </source>
</evidence>
<evidence type="ECO:0008006" key="3">
    <source>
        <dbReference type="Google" id="ProtNLM"/>
    </source>
</evidence>
<dbReference type="RefSeq" id="WP_205497057.1">
    <property type="nucleotide sequence ID" value="NZ_JAFHAP010000016.1"/>
</dbReference>
<reference evidence="1" key="1">
    <citation type="journal article" date="2024" name="Int. J. Syst. Evol. Microbiol.">
        <title>Polycladomyces zharkentensis sp. nov., a novel thermophilic cellulose- and starch-degrading member of the Bacillota from a geothermal aquifer in Kazakhstan.</title>
        <authorList>
            <person name="Mashzhan A."/>
            <person name="Kistaubayeva A."/>
            <person name="Javier-Lopez R."/>
            <person name="Bissenova U."/>
            <person name="Bissenbay A."/>
            <person name="Birkeland N.K."/>
        </authorList>
    </citation>
    <scope>NUCLEOTIDE SEQUENCE</scope>
    <source>
        <strain evidence="1">ZKZ2T</strain>
    </source>
</reference>
<organism evidence="1 2">
    <name type="scientific">Polycladomyces zharkentensis</name>
    <dbReference type="NCBI Taxonomy" id="2807616"/>
    <lineage>
        <taxon>Bacteria</taxon>
        <taxon>Bacillati</taxon>
        <taxon>Bacillota</taxon>
        <taxon>Bacilli</taxon>
        <taxon>Bacillales</taxon>
        <taxon>Thermoactinomycetaceae</taxon>
        <taxon>Polycladomyces</taxon>
    </lineage>
</organism>
<comment type="caution">
    <text evidence="1">The sequence shown here is derived from an EMBL/GenBank/DDBJ whole genome shotgun (WGS) entry which is preliminary data.</text>
</comment>
<keyword evidence="2" id="KW-1185">Reference proteome</keyword>
<dbReference type="EMBL" id="JAFHAP010000016">
    <property type="protein sequence ID" value="MBN2910804.1"/>
    <property type="molecule type" value="Genomic_DNA"/>
</dbReference>